<evidence type="ECO:0000256" key="1">
    <source>
        <dbReference type="SAM" id="MobiDB-lite"/>
    </source>
</evidence>
<dbReference type="HOGENOM" id="CLU_2812991_0_0_1"/>
<feature type="region of interest" description="Disordered" evidence="1">
    <location>
        <begin position="1"/>
        <end position="30"/>
    </location>
</feature>
<protein>
    <submittedName>
        <fullName evidence="2">Uncharacterized protein</fullName>
    </submittedName>
</protein>
<organism evidence="2 3">
    <name type="scientific">Naumovozyma castellii</name>
    <name type="common">Yeast</name>
    <name type="synonym">Saccharomyces castellii</name>
    <dbReference type="NCBI Taxonomy" id="27288"/>
    <lineage>
        <taxon>Eukaryota</taxon>
        <taxon>Fungi</taxon>
        <taxon>Dikarya</taxon>
        <taxon>Ascomycota</taxon>
        <taxon>Saccharomycotina</taxon>
        <taxon>Saccharomycetes</taxon>
        <taxon>Saccharomycetales</taxon>
        <taxon>Saccharomycetaceae</taxon>
        <taxon>Naumovozyma</taxon>
    </lineage>
</organism>
<sequence>MENANNRQSPLRKADATTGGSKSTAGTMVQDTQIDWQKQWLIQNKELQHVKELNKFLELEHKVQSEP</sequence>
<proteinExistence type="predicted"/>
<name>G0VKI8_NAUCA</name>
<dbReference type="EMBL" id="HE576761">
    <property type="protein sequence ID" value="CCC72023.1"/>
    <property type="molecule type" value="Genomic_DNA"/>
</dbReference>
<dbReference type="Proteomes" id="UP000001640">
    <property type="component" value="Chromosome 10"/>
</dbReference>
<dbReference type="RefSeq" id="XP_003678364.1">
    <property type="nucleotide sequence ID" value="XM_003678316.1"/>
</dbReference>
<feature type="compositionally biased region" description="Low complexity" evidence="1">
    <location>
        <begin position="16"/>
        <end position="27"/>
    </location>
</feature>
<evidence type="ECO:0000313" key="2">
    <source>
        <dbReference type="EMBL" id="CCC72023.1"/>
    </source>
</evidence>
<dbReference type="KEGG" id="ncs:NCAS_0J00440"/>
<gene>
    <name evidence="2" type="primary">NCAS0J00440</name>
    <name evidence="2" type="ordered locus">NCAS_0J00440</name>
</gene>
<evidence type="ECO:0000313" key="3">
    <source>
        <dbReference type="Proteomes" id="UP000001640"/>
    </source>
</evidence>
<keyword evidence="3" id="KW-1185">Reference proteome</keyword>
<dbReference type="OrthoDB" id="4061990at2759"/>
<dbReference type="InParanoid" id="G0VKI8"/>
<accession>G0VKI8</accession>
<dbReference type="GeneID" id="96905723"/>
<reference key="2">
    <citation type="submission" date="2011-08" db="EMBL/GenBank/DDBJ databases">
        <title>Genome sequence of Naumovozyma castellii.</title>
        <authorList>
            <person name="Gordon J.L."/>
            <person name="Armisen D."/>
            <person name="Proux-Wera E."/>
            <person name="OhEigeartaigh S.S."/>
            <person name="Byrne K.P."/>
            <person name="Wolfe K.H."/>
        </authorList>
    </citation>
    <scope>NUCLEOTIDE SEQUENCE</scope>
    <source>
        <strain>Type strain:CBS 4309</strain>
    </source>
</reference>
<dbReference type="AlphaFoldDB" id="G0VKI8"/>
<reference evidence="2 3" key="1">
    <citation type="journal article" date="2011" name="Proc. Natl. Acad. Sci. U.S.A.">
        <title>Evolutionary erosion of yeast sex chromosomes by mating-type switching accidents.</title>
        <authorList>
            <person name="Gordon J.L."/>
            <person name="Armisen D."/>
            <person name="Proux-Wera E."/>
            <person name="Oheigeartaigh S.S."/>
            <person name="Byrne K.P."/>
            <person name="Wolfe K.H."/>
        </authorList>
    </citation>
    <scope>NUCLEOTIDE SEQUENCE [LARGE SCALE GENOMIC DNA]</scope>
    <source>
        <strain evidence="3">ATCC 76901 / BCRC 22586 / CBS 4309 / NBRC 1992 / NRRL Y-12630</strain>
    </source>
</reference>